<evidence type="ECO:0000313" key="5">
    <source>
        <dbReference type="Proteomes" id="UP000290189"/>
    </source>
</evidence>
<dbReference type="Proteomes" id="UP000039324">
    <property type="component" value="Unassembled WGS sequence"/>
</dbReference>
<feature type="region of interest" description="Disordered" evidence="1">
    <location>
        <begin position="309"/>
        <end position="336"/>
    </location>
</feature>
<reference evidence="2 4" key="1">
    <citation type="submission" date="2015-02" db="EMBL/GenBank/DDBJ databases">
        <authorList>
            <person name="Chooi Y.-H."/>
        </authorList>
    </citation>
    <scope>NUCLEOTIDE SEQUENCE [LARGE SCALE GENOMIC DNA]</scope>
    <source>
        <strain evidence="2">E3</strain>
    </source>
</reference>
<dbReference type="EMBL" id="CDSF01000101">
    <property type="protein sequence ID" value="CEP00578.1"/>
    <property type="molecule type" value="Genomic_DNA"/>
</dbReference>
<sequence>MSSPPKDDDVSESETDADRRAPQRTRLQMLRRLYSMADPNHHLHADIPVPARSHMVLPADAIRLVMQGHRYFSPQLVHQNLLHADNGIAPVMLQFYQEFLNDQQIEVVRHDLVSYAALASGDVFGLDPNRYPFVRDGHVIRFDNPYGNPVFIFPSNVDNDEIPAAKLAVGFDALSDPPRLDYVLDDAGLRLWGYTVEEFDAMQRADARRRQSRARNDPPEMTFFMSLFSPRSASVIALLNFCASFFHAKHATFEIEVLRRDGATIPMHCTWSSYLHSTYTVVSVASLRSTPTTPIGNTISLIELEDRRRRRRIRSTTPSSSVPPSSLHDASDEHPS</sequence>
<accession>A0A0G4IYZ3</accession>
<protein>
    <submittedName>
        <fullName evidence="2">Uncharacterized protein</fullName>
    </submittedName>
</protein>
<gene>
    <name evidence="2" type="ORF">PBRA_001632</name>
    <name evidence="3" type="ORF">PLBR_LOCUS1143</name>
</gene>
<organism evidence="2 4">
    <name type="scientific">Plasmodiophora brassicae</name>
    <name type="common">Clubroot disease agent</name>
    <dbReference type="NCBI Taxonomy" id="37360"/>
    <lineage>
        <taxon>Eukaryota</taxon>
        <taxon>Sar</taxon>
        <taxon>Rhizaria</taxon>
        <taxon>Endomyxa</taxon>
        <taxon>Phytomyxea</taxon>
        <taxon>Plasmodiophorida</taxon>
        <taxon>Plasmodiophoridae</taxon>
        <taxon>Plasmodiophora</taxon>
    </lineage>
</organism>
<keyword evidence="3" id="KW-0496">Mitochondrion</keyword>
<dbReference type="EMBL" id="OVEO01000002">
    <property type="protein sequence ID" value="SPQ93928.1"/>
    <property type="molecule type" value="Genomic_DNA"/>
</dbReference>
<keyword evidence="4" id="KW-1185">Reference proteome</keyword>
<evidence type="ECO:0000313" key="2">
    <source>
        <dbReference type="EMBL" id="CEP00578.1"/>
    </source>
</evidence>
<evidence type="ECO:0000313" key="3">
    <source>
        <dbReference type="EMBL" id="SPQ93928.1"/>
    </source>
</evidence>
<proteinExistence type="predicted"/>
<geneLocation type="mitochondrion" evidence="3"/>
<feature type="region of interest" description="Disordered" evidence="1">
    <location>
        <begin position="1"/>
        <end position="24"/>
    </location>
</feature>
<feature type="compositionally biased region" description="Low complexity" evidence="1">
    <location>
        <begin position="315"/>
        <end position="326"/>
    </location>
</feature>
<reference evidence="3 5" key="2">
    <citation type="submission" date="2018-03" db="EMBL/GenBank/DDBJ databases">
        <authorList>
            <person name="Fogelqvist J."/>
        </authorList>
    </citation>
    <scope>NUCLEOTIDE SEQUENCE [LARGE SCALE GENOMIC DNA]</scope>
</reference>
<evidence type="ECO:0000313" key="4">
    <source>
        <dbReference type="Proteomes" id="UP000039324"/>
    </source>
</evidence>
<dbReference type="Proteomes" id="UP000290189">
    <property type="component" value="Unassembled WGS sequence"/>
</dbReference>
<name>A0A0G4IYZ3_PLABS</name>
<dbReference type="AlphaFoldDB" id="A0A0G4IYZ3"/>
<evidence type="ECO:0000256" key="1">
    <source>
        <dbReference type="SAM" id="MobiDB-lite"/>
    </source>
</evidence>